<evidence type="ECO:0000313" key="11">
    <source>
        <dbReference type="EMBL" id="CAL1682731.1"/>
    </source>
</evidence>
<evidence type="ECO:0000256" key="4">
    <source>
        <dbReference type="ARBA" id="ARBA00022692"/>
    </source>
</evidence>
<evidence type="ECO:0000256" key="10">
    <source>
        <dbReference type="RuleBase" id="RU351113"/>
    </source>
</evidence>
<feature type="transmembrane region" description="Helical" evidence="10">
    <location>
        <begin position="12"/>
        <end position="33"/>
    </location>
</feature>
<dbReference type="GO" id="GO:0005549">
    <property type="term" value="F:odorant binding"/>
    <property type="evidence" value="ECO:0007669"/>
    <property type="project" value="InterPro"/>
</dbReference>
<proteinExistence type="inferred from homology"/>
<protein>
    <recommendedName>
        <fullName evidence="10">Odorant receptor</fullName>
    </recommendedName>
</protein>
<dbReference type="Pfam" id="PF02949">
    <property type="entry name" value="7tm_6"/>
    <property type="match status" value="1"/>
</dbReference>
<evidence type="ECO:0000256" key="8">
    <source>
        <dbReference type="ARBA" id="ARBA00023170"/>
    </source>
</evidence>
<reference evidence="11" key="1">
    <citation type="submission" date="2024-04" db="EMBL/GenBank/DDBJ databases">
        <authorList>
            <consortium name="Molecular Ecology Group"/>
        </authorList>
    </citation>
    <scope>NUCLEOTIDE SEQUENCE</scope>
</reference>
<evidence type="ECO:0000256" key="3">
    <source>
        <dbReference type="ARBA" id="ARBA00022606"/>
    </source>
</evidence>
<feature type="transmembrane region" description="Helical" evidence="10">
    <location>
        <begin position="39"/>
        <end position="60"/>
    </location>
</feature>
<name>A0AAV2NQP8_9HYME</name>
<feature type="transmembrane region" description="Helical" evidence="10">
    <location>
        <begin position="126"/>
        <end position="147"/>
    </location>
</feature>
<dbReference type="GO" id="GO:0004984">
    <property type="term" value="F:olfactory receptor activity"/>
    <property type="evidence" value="ECO:0007669"/>
    <property type="project" value="InterPro"/>
</dbReference>
<keyword evidence="4 10" id="KW-0812">Transmembrane</keyword>
<comment type="subcellular location">
    <subcellularLocation>
        <location evidence="1 10">Cell membrane</location>
        <topology evidence="1 10">Multi-pass membrane protein</topology>
    </subcellularLocation>
</comment>
<evidence type="ECO:0000256" key="6">
    <source>
        <dbReference type="ARBA" id="ARBA00022989"/>
    </source>
</evidence>
<feature type="transmembrane region" description="Helical" evidence="10">
    <location>
        <begin position="271"/>
        <end position="292"/>
    </location>
</feature>
<dbReference type="GO" id="GO:0005886">
    <property type="term" value="C:plasma membrane"/>
    <property type="evidence" value="ECO:0007669"/>
    <property type="project" value="UniProtKB-SubCell"/>
</dbReference>
<dbReference type="EMBL" id="OZ034827">
    <property type="protein sequence ID" value="CAL1682731.1"/>
    <property type="molecule type" value="Genomic_DNA"/>
</dbReference>
<evidence type="ECO:0000313" key="12">
    <source>
        <dbReference type="Proteomes" id="UP001497644"/>
    </source>
</evidence>
<keyword evidence="8 10" id="KW-0675">Receptor</keyword>
<dbReference type="PANTHER" id="PTHR21137">
    <property type="entry name" value="ODORANT RECEPTOR"/>
    <property type="match status" value="1"/>
</dbReference>
<keyword evidence="9 10" id="KW-0807">Transducer</keyword>
<gene>
    <name evidence="11" type="ORF">LPLAT_LOCUS8614</name>
</gene>
<sequence>MDFQRMNPLNVWLNLLSGNLLPMTANSSFPILWKIYSVFVWLLELTYTGALISGCFCVSIEKALNDGLLSLIVTIEGIFMVARIHAQRELVQQLIRKLNNILRVEDETMKKIIVKNLKPMEIPFRLYLTGGSLSVFLFCCISLPLALEKSTFLYEDYKMPVTYSKQPFSTDIFLLGSIILLISNMYVFFKKVSVDVYMTYLVALITAQYQYIALRLVSIFRDSDHSQYNNGSFRDNYSNNKTDFFAEKEIRTLCRHHNSVTRITLMLKKLLSLNFSLIYINNVFRFCFLGIMLTKISTSLLEGFMVFMYGSGAMLQFYILCSCVQKLVEASMEITDKAFHEDWYRFDISIKRTFMLLIIASNLELKLSTFEKFNLSLPSFMAVLNQSYSIALLLLKMK</sequence>
<evidence type="ECO:0000256" key="5">
    <source>
        <dbReference type="ARBA" id="ARBA00022725"/>
    </source>
</evidence>
<feature type="transmembrane region" description="Helical" evidence="10">
    <location>
        <begin position="304"/>
        <end position="324"/>
    </location>
</feature>
<evidence type="ECO:0000256" key="7">
    <source>
        <dbReference type="ARBA" id="ARBA00023136"/>
    </source>
</evidence>
<evidence type="ECO:0000256" key="9">
    <source>
        <dbReference type="ARBA" id="ARBA00023224"/>
    </source>
</evidence>
<keyword evidence="2" id="KW-1003">Cell membrane</keyword>
<comment type="similarity">
    <text evidence="10">Belongs to the insect chemoreceptor superfamily. Heteromeric odorant receptor channel (TC 1.A.69) family.</text>
</comment>
<dbReference type="Proteomes" id="UP001497644">
    <property type="component" value="Chromosome 4"/>
</dbReference>
<keyword evidence="5 10" id="KW-0552">Olfaction</keyword>
<keyword evidence="12" id="KW-1185">Reference proteome</keyword>
<evidence type="ECO:0000256" key="1">
    <source>
        <dbReference type="ARBA" id="ARBA00004651"/>
    </source>
</evidence>
<keyword evidence="6 10" id="KW-1133">Transmembrane helix</keyword>
<dbReference type="GO" id="GO:0007165">
    <property type="term" value="P:signal transduction"/>
    <property type="evidence" value="ECO:0007669"/>
    <property type="project" value="UniProtKB-KW"/>
</dbReference>
<keyword evidence="3 10" id="KW-0716">Sensory transduction</keyword>
<comment type="caution">
    <text evidence="10">Lacks conserved residue(s) required for the propagation of feature annotation.</text>
</comment>
<dbReference type="AlphaFoldDB" id="A0AAV2NQP8"/>
<accession>A0AAV2NQP8</accession>
<feature type="transmembrane region" description="Helical" evidence="10">
    <location>
        <begin position="168"/>
        <end position="189"/>
    </location>
</feature>
<dbReference type="PANTHER" id="PTHR21137:SF35">
    <property type="entry name" value="ODORANT RECEPTOR 19A-RELATED"/>
    <property type="match status" value="1"/>
</dbReference>
<organism evidence="11 12">
    <name type="scientific">Lasius platythorax</name>
    <dbReference type="NCBI Taxonomy" id="488582"/>
    <lineage>
        <taxon>Eukaryota</taxon>
        <taxon>Metazoa</taxon>
        <taxon>Ecdysozoa</taxon>
        <taxon>Arthropoda</taxon>
        <taxon>Hexapoda</taxon>
        <taxon>Insecta</taxon>
        <taxon>Pterygota</taxon>
        <taxon>Neoptera</taxon>
        <taxon>Endopterygota</taxon>
        <taxon>Hymenoptera</taxon>
        <taxon>Apocrita</taxon>
        <taxon>Aculeata</taxon>
        <taxon>Formicoidea</taxon>
        <taxon>Formicidae</taxon>
        <taxon>Formicinae</taxon>
        <taxon>Lasius</taxon>
        <taxon>Lasius</taxon>
    </lineage>
</organism>
<keyword evidence="7 10" id="KW-0472">Membrane</keyword>
<evidence type="ECO:0000256" key="2">
    <source>
        <dbReference type="ARBA" id="ARBA00022475"/>
    </source>
</evidence>
<dbReference type="InterPro" id="IPR004117">
    <property type="entry name" value="7tm6_olfct_rcpt"/>
</dbReference>